<keyword evidence="3" id="KW-1185">Reference proteome</keyword>
<evidence type="ECO:0000313" key="2">
    <source>
        <dbReference type="EMBL" id="AOR80299.1"/>
    </source>
</evidence>
<geneLocation type="plasmid" evidence="2 3">
    <name>pSA2</name>
</geneLocation>
<proteinExistence type="predicted"/>
<dbReference type="AlphaFoldDB" id="A0A1D8ADW7"/>
<sequence length="82" mass="8502">MGRIIGAIAGNKAAEHVRGVIGTAGTLLGFAAPTVLRRMGPLGLIGAVAGGYAYKRYAERRDARKPPAQRPSGFAEPARTQA</sequence>
<evidence type="ECO:0000256" key="1">
    <source>
        <dbReference type="SAM" id="MobiDB-lite"/>
    </source>
</evidence>
<feature type="region of interest" description="Disordered" evidence="1">
    <location>
        <begin position="60"/>
        <end position="82"/>
    </location>
</feature>
<keyword evidence="2" id="KW-0614">Plasmid</keyword>
<accession>A0A1D8ADW7</accession>
<dbReference type="EMBL" id="CP017077">
    <property type="protein sequence ID" value="AOR80299.1"/>
    <property type="molecule type" value="Genomic_DNA"/>
</dbReference>
<name>A0A1D8ADW7_9SPHN</name>
<evidence type="ECO:0000313" key="3">
    <source>
        <dbReference type="Proteomes" id="UP000094626"/>
    </source>
</evidence>
<organism evidence="2 3">
    <name type="scientific">Novosphingobium resinovorum</name>
    <dbReference type="NCBI Taxonomy" id="158500"/>
    <lineage>
        <taxon>Bacteria</taxon>
        <taxon>Pseudomonadati</taxon>
        <taxon>Pseudomonadota</taxon>
        <taxon>Alphaproteobacteria</taxon>
        <taxon>Sphingomonadales</taxon>
        <taxon>Sphingomonadaceae</taxon>
        <taxon>Novosphingobium</taxon>
    </lineage>
</organism>
<protein>
    <submittedName>
        <fullName evidence="2">Uncharacterized protein</fullName>
    </submittedName>
</protein>
<reference evidence="3" key="1">
    <citation type="journal article" date="2017" name="J. Biotechnol.">
        <title>Complete genome sequence of Novosphingobium resinovorum SA1, a versatile xenobiotic-degrading bacterium capable of utilizing sulfanilic acid.</title>
        <authorList>
            <person name="Hegedus B."/>
            <person name="Kos P.B."/>
            <person name="Balint B."/>
            <person name="Maroti G."/>
            <person name="Gan H.M."/>
            <person name="Perei K."/>
            <person name="Rakhely G."/>
        </authorList>
    </citation>
    <scope>NUCLEOTIDE SEQUENCE [LARGE SCALE GENOMIC DNA]</scope>
    <source>
        <strain evidence="3">SA1</strain>
    </source>
</reference>
<gene>
    <name evidence="2" type="ORF">BES08_25690</name>
</gene>
<dbReference type="Proteomes" id="UP000094626">
    <property type="component" value="Plasmid pSA2"/>
</dbReference>
<dbReference type="KEGG" id="nre:BES08_25690"/>